<keyword evidence="2" id="KW-1185">Reference proteome</keyword>
<accession>A0AAV7P5V1</accession>
<dbReference type="EMBL" id="JANPWB010000011">
    <property type="protein sequence ID" value="KAJ1123668.1"/>
    <property type="molecule type" value="Genomic_DNA"/>
</dbReference>
<evidence type="ECO:0000313" key="1">
    <source>
        <dbReference type="EMBL" id="KAJ1123668.1"/>
    </source>
</evidence>
<evidence type="ECO:0000313" key="2">
    <source>
        <dbReference type="Proteomes" id="UP001066276"/>
    </source>
</evidence>
<sequence>MDGINGTALVITTPLISLPLKAHDRDNFLEYGMELPPCSAAEPQTGREQARQPQTCCEAPKRLAERNAETISRAPKTEAVSRRLLRRRLKRTVSSPLDAVCGS</sequence>
<gene>
    <name evidence="1" type="ORF">NDU88_002136</name>
</gene>
<comment type="caution">
    <text evidence="1">The sequence shown here is derived from an EMBL/GenBank/DDBJ whole genome shotgun (WGS) entry which is preliminary data.</text>
</comment>
<protein>
    <submittedName>
        <fullName evidence="1">Uncharacterized protein</fullName>
    </submittedName>
</protein>
<proteinExistence type="predicted"/>
<dbReference type="Proteomes" id="UP001066276">
    <property type="component" value="Chromosome 7"/>
</dbReference>
<dbReference type="AlphaFoldDB" id="A0AAV7P5V1"/>
<name>A0AAV7P5V1_PLEWA</name>
<reference evidence="1" key="1">
    <citation type="journal article" date="2022" name="bioRxiv">
        <title>Sequencing and chromosome-scale assembly of the giantPleurodeles waltlgenome.</title>
        <authorList>
            <person name="Brown T."/>
            <person name="Elewa A."/>
            <person name="Iarovenko S."/>
            <person name="Subramanian E."/>
            <person name="Araus A.J."/>
            <person name="Petzold A."/>
            <person name="Susuki M."/>
            <person name="Suzuki K.-i.T."/>
            <person name="Hayashi T."/>
            <person name="Toyoda A."/>
            <person name="Oliveira C."/>
            <person name="Osipova E."/>
            <person name="Leigh N.D."/>
            <person name="Simon A."/>
            <person name="Yun M.H."/>
        </authorList>
    </citation>
    <scope>NUCLEOTIDE SEQUENCE</scope>
    <source>
        <strain evidence="1">20211129_DDA</strain>
        <tissue evidence="1">Liver</tissue>
    </source>
</reference>
<organism evidence="1 2">
    <name type="scientific">Pleurodeles waltl</name>
    <name type="common">Iberian ribbed newt</name>
    <dbReference type="NCBI Taxonomy" id="8319"/>
    <lineage>
        <taxon>Eukaryota</taxon>
        <taxon>Metazoa</taxon>
        <taxon>Chordata</taxon>
        <taxon>Craniata</taxon>
        <taxon>Vertebrata</taxon>
        <taxon>Euteleostomi</taxon>
        <taxon>Amphibia</taxon>
        <taxon>Batrachia</taxon>
        <taxon>Caudata</taxon>
        <taxon>Salamandroidea</taxon>
        <taxon>Salamandridae</taxon>
        <taxon>Pleurodelinae</taxon>
        <taxon>Pleurodeles</taxon>
    </lineage>
</organism>